<feature type="compositionally biased region" description="Acidic residues" evidence="1">
    <location>
        <begin position="212"/>
        <end position="225"/>
    </location>
</feature>
<feature type="compositionally biased region" description="Acidic residues" evidence="1">
    <location>
        <begin position="394"/>
        <end position="423"/>
    </location>
</feature>
<feature type="compositionally biased region" description="Acidic residues" evidence="1">
    <location>
        <begin position="560"/>
        <end position="592"/>
    </location>
</feature>
<dbReference type="SUPFAM" id="SSF46565">
    <property type="entry name" value="Chaperone J-domain"/>
    <property type="match status" value="1"/>
</dbReference>
<gene>
    <name evidence="3" type="ORF">Vbra_5192</name>
</gene>
<dbReference type="SMART" id="SM00271">
    <property type="entry name" value="DnaJ"/>
    <property type="match status" value="1"/>
</dbReference>
<dbReference type="PANTHER" id="PTHR44144:SF1">
    <property type="entry name" value="DNAJ HOMOLOG SUBFAMILY C MEMBER 9"/>
    <property type="match status" value="1"/>
</dbReference>
<feature type="compositionally biased region" description="Basic and acidic residues" evidence="1">
    <location>
        <begin position="593"/>
        <end position="602"/>
    </location>
</feature>
<dbReference type="EMBL" id="CDMY01000266">
    <property type="protein sequence ID" value="CEL98255.1"/>
    <property type="molecule type" value="Genomic_DNA"/>
</dbReference>
<evidence type="ECO:0000256" key="1">
    <source>
        <dbReference type="SAM" id="MobiDB-lite"/>
    </source>
</evidence>
<evidence type="ECO:0000313" key="4">
    <source>
        <dbReference type="Proteomes" id="UP000041254"/>
    </source>
</evidence>
<keyword evidence="4" id="KW-1185">Reference proteome</keyword>
<feature type="compositionally biased region" description="Acidic residues" evidence="1">
    <location>
        <begin position="647"/>
        <end position="677"/>
    </location>
</feature>
<dbReference type="PANTHER" id="PTHR44144">
    <property type="entry name" value="DNAJ HOMOLOG SUBFAMILY C MEMBER 9"/>
    <property type="match status" value="1"/>
</dbReference>
<dbReference type="Gene3D" id="1.10.287.110">
    <property type="entry name" value="DnaJ domain"/>
    <property type="match status" value="1"/>
</dbReference>
<feature type="compositionally biased region" description="Basic and acidic residues" evidence="1">
    <location>
        <begin position="317"/>
        <end position="327"/>
    </location>
</feature>
<feature type="compositionally biased region" description="Acidic residues" evidence="1">
    <location>
        <begin position="280"/>
        <end position="292"/>
    </location>
</feature>
<feature type="region of interest" description="Disordered" evidence="1">
    <location>
        <begin position="148"/>
        <end position="423"/>
    </location>
</feature>
<protein>
    <recommendedName>
        <fullName evidence="2">J domain-containing protein</fullName>
    </recommendedName>
</protein>
<feature type="region of interest" description="Disordered" evidence="1">
    <location>
        <begin position="102"/>
        <end position="136"/>
    </location>
</feature>
<feature type="region of interest" description="Disordered" evidence="1">
    <location>
        <begin position="503"/>
        <end position="681"/>
    </location>
</feature>
<proteinExistence type="predicted"/>
<evidence type="ECO:0000259" key="2">
    <source>
        <dbReference type="PROSITE" id="PS50076"/>
    </source>
</evidence>
<feature type="compositionally biased region" description="Basic residues" evidence="1">
    <location>
        <begin position="231"/>
        <end position="249"/>
    </location>
</feature>
<dbReference type="OMA" id="TECKINC"/>
<feature type="compositionally biased region" description="Basic and acidic residues" evidence="1">
    <location>
        <begin position="195"/>
        <end position="207"/>
    </location>
</feature>
<feature type="compositionally biased region" description="Acidic residues" evidence="1">
    <location>
        <begin position="328"/>
        <end position="337"/>
    </location>
</feature>
<feature type="compositionally biased region" description="Acidic residues" evidence="1">
    <location>
        <begin position="351"/>
        <end position="374"/>
    </location>
</feature>
<dbReference type="InterPro" id="IPR052594">
    <property type="entry name" value="J_domain-containing_protein"/>
</dbReference>
<evidence type="ECO:0000313" key="3">
    <source>
        <dbReference type="EMBL" id="CEL98255.1"/>
    </source>
</evidence>
<feature type="compositionally biased region" description="Acidic residues" evidence="1">
    <location>
        <begin position="532"/>
        <end position="552"/>
    </location>
</feature>
<dbReference type="VEuPathDB" id="CryptoDB:Vbra_5192"/>
<dbReference type="GO" id="GO:0005634">
    <property type="term" value="C:nucleus"/>
    <property type="evidence" value="ECO:0007669"/>
    <property type="project" value="TreeGrafter"/>
</dbReference>
<dbReference type="Proteomes" id="UP000041254">
    <property type="component" value="Unassembled WGS sequence"/>
</dbReference>
<dbReference type="InParanoid" id="A0A0G4EMP5"/>
<dbReference type="CDD" id="cd06257">
    <property type="entry name" value="DnaJ"/>
    <property type="match status" value="1"/>
</dbReference>
<dbReference type="OrthoDB" id="445556at2759"/>
<organism evidence="3 4">
    <name type="scientific">Vitrella brassicaformis (strain CCMP3155)</name>
    <dbReference type="NCBI Taxonomy" id="1169540"/>
    <lineage>
        <taxon>Eukaryota</taxon>
        <taxon>Sar</taxon>
        <taxon>Alveolata</taxon>
        <taxon>Colpodellida</taxon>
        <taxon>Vitrellaceae</taxon>
        <taxon>Vitrella</taxon>
    </lineage>
</organism>
<dbReference type="AlphaFoldDB" id="A0A0G4EMP5"/>
<dbReference type="GO" id="GO:0031072">
    <property type="term" value="F:heat shock protein binding"/>
    <property type="evidence" value="ECO:0007669"/>
    <property type="project" value="TreeGrafter"/>
</dbReference>
<feature type="compositionally biased region" description="Acidic residues" evidence="1">
    <location>
        <begin position="111"/>
        <end position="121"/>
    </location>
</feature>
<dbReference type="InterPro" id="IPR001623">
    <property type="entry name" value="DnaJ_domain"/>
</dbReference>
<feature type="compositionally biased region" description="Acidic residues" evidence="1">
    <location>
        <begin position="255"/>
        <end position="264"/>
    </location>
</feature>
<reference evidence="3 4" key="1">
    <citation type="submission" date="2014-11" db="EMBL/GenBank/DDBJ databases">
        <authorList>
            <person name="Zhu J."/>
            <person name="Qi W."/>
            <person name="Song R."/>
        </authorList>
    </citation>
    <scope>NUCLEOTIDE SEQUENCE [LARGE SCALE GENOMIC DNA]</scope>
</reference>
<dbReference type="Pfam" id="PF00226">
    <property type="entry name" value="DnaJ"/>
    <property type="match status" value="1"/>
</dbReference>
<dbReference type="STRING" id="1169540.A0A0G4EMP5"/>
<feature type="domain" description="J" evidence="2">
    <location>
        <begin position="8"/>
        <end position="70"/>
    </location>
</feature>
<dbReference type="InterPro" id="IPR036869">
    <property type="entry name" value="J_dom_sf"/>
</dbReference>
<accession>A0A0G4EMP5</accession>
<name>A0A0G4EMP5_VITBC</name>
<sequence length="736" mass="83364">MDDHERFCLYTALGIDRWSSTEEILEAYKERATKCHPDGSAGDEGEFSALARAYSILSSPNRRYAYDEGEWGGLKEEVEKREGGDLDVLMLGVNAREIYDSVAGHDHNREEDELQVEDEHEDAAPPPPPPLNGTHLDTLMANAMRDKYHQDTRTADKPFGGQSDGASVESEEDVIGKKHNKRRVLDDDDDDDYEVSEKDHEEEHDNTAEQQQEGDGEADEGEDYELVVLRAGRKEKRKEKRHRLKKARRAAAAFVDEEAEEDNTEELKDALGEEYGGAGEGDDEQHPDEEEETKEKVGGTAAPEGQGEGNEEDEIEEIVREERGRDGMDDEDFDHDDDIFHWSHKAMMHDSDDDDEDEDEDEEHDDADEDDDDALAAYDHGGTMTFRGRRLVFDDDDDDKEEEEDPDDDPMGLFDDDAIEDEDETLRDMYGDMDEDDDSGADDEDEADMVIRGPLNDLHIQDIIDSEEFKDESEYQTAQGHEYTVAREVRKLPDGTIVNIVTTTIKPAPDVDEGPTGGRKGVRAGKGRGGVEVEELDDEGEGREEEGEEEPDLGVAAELADFDINEDESDSNDDEEEEEGGEEEEESDEDDLSDKHLKDDSKPSTSEKQARATASNINKRKRDLYEPAPVAPEVEMLGEVKTGRHEDEDEDEDEDDDEGQEGEEGGEGEGEDENEDMGVDKAQLLRTILNELHREEMRGCSPKYRKLVRMGRWMRQAKRRRLMHQQQQMEEEDEEE</sequence>
<dbReference type="GO" id="GO:0005737">
    <property type="term" value="C:cytoplasm"/>
    <property type="evidence" value="ECO:0007669"/>
    <property type="project" value="TreeGrafter"/>
</dbReference>
<feature type="compositionally biased region" description="Polar residues" evidence="1">
    <location>
        <begin position="603"/>
        <end position="617"/>
    </location>
</feature>
<dbReference type="PROSITE" id="PS50076">
    <property type="entry name" value="DNAJ_2"/>
    <property type="match status" value="1"/>
</dbReference>